<feature type="transmembrane region" description="Helical" evidence="9">
    <location>
        <begin position="15"/>
        <end position="39"/>
    </location>
</feature>
<dbReference type="GeneID" id="109586019"/>
<dbReference type="CDD" id="cd00637">
    <property type="entry name" value="7tm_classA_rhodopsin-like"/>
    <property type="match status" value="2"/>
</dbReference>
<feature type="domain" description="G-protein coupled receptors family 1 profile" evidence="10">
    <location>
        <begin position="161"/>
        <end position="424"/>
    </location>
</feature>
<sequence length="462" mass="52305">MEDNFTFTGNFSTPAVAAVLSVETVAGLVANFIILSITLYQRKSLKQPSTIFFTSLILALLVLLLVYLPLSIIAIAAEEWIFGSSFEEKSATCSFAAYIFWYCLMVITLTLDAISFDRFLFIVKPRLHKRFMRPWFMNEQSLSTTPDAYTSQKKRLFGIFGSMLIVYGICFTPGTIMIILIPIVDSPAELFVTSYVCILFITVANPIVQSYFRPEIKTVGEWIFGSTDEEKRGTCAFAAFIVCYTVLVQSFTLAAISFDRFLFIVKPHLHKRFMRPWVALTLTIAIWILSALFGSTPFYGLGKFAYLPNVGTCSPAFTEYFFVGYSAAIEVAVFLFIIITSVWTFCFTYKFIRDQSAIGEESVYLSRKKRLVGIFGAMLLVYVICLLPIFTVAILFPVVDISSHVVASVVFVLHLFTVINPLVQSYFRPGFKDLILTVVMKWPKRRLTNAMLRLNRMPNQSN</sequence>
<feature type="domain" description="G-protein coupled receptors family 1 profile" evidence="10">
    <location>
        <begin position="30"/>
        <end position="125"/>
    </location>
</feature>
<dbReference type="EnsemblMetazoa" id="XM_020002186.1">
    <property type="protein sequence ID" value="XP_019857745.1"/>
    <property type="gene ID" value="LOC109586019"/>
</dbReference>
<feature type="transmembrane region" description="Helical" evidence="9">
    <location>
        <begin position="331"/>
        <end position="352"/>
    </location>
</feature>
<evidence type="ECO:0000256" key="1">
    <source>
        <dbReference type="ARBA" id="ARBA00004651"/>
    </source>
</evidence>
<keyword evidence="12" id="KW-1185">Reference proteome</keyword>
<dbReference type="PANTHER" id="PTHR24228:SF59">
    <property type="entry name" value="NEUROPEPTIDE RECEPTOR 15"/>
    <property type="match status" value="1"/>
</dbReference>
<keyword evidence="5" id="KW-0297">G-protein coupled receptor</keyword>
<name>A0AAN0JLQ0_AMPQE</name>
<dbReference type="InterPro" id="IPR017452">
    <property type="entry name" value="GPCR_Rhodpsn_7TM"/>
</dbReference>
<dbReference type="PROSITE" id="PS50262">
    <property type="entry name" value="G_PROTEIN_RECEP_F1_2"/>
    <property type="match status" value="2"/>
</dbReference>
<evidence type="ECO:0000256" key="4">
    <source>
        <dbReference type="ARBA" id="ARBA00022989"/>
    </source>
</evidence>
<keyword evidence="2" id="KW-1003">Cell membrane</keyword>
<feature type="transmembrane region" description="Helical" evidence="9">
    <location>
        <begin position="156"/>
        <end position="184"/>
    </location>
</feature>
<evidence type="ECO:0000256" key="3">
    <source>
        <dbReference type="ARBA" id="ARBA00022692"/>
    </source>
</evidence>
<reference evidence="11" key="2">
    <citation type="submission" date="2024-06" db="UniProtKB">
        <authorList>
            <consortium name="EnsemblMetazoa"/>
        </authorList>
    </citation>
    <scope>IDENTIFICATION</scope>
</reference>
<feature type="transmembrane region" description="Helical" evidence="9">
    <location>
        <begin position="95"/>
        <end position="123"/>
    </location>
</feature>
<evidence type="ECO:0000313" key="11">
    <source>
        <dbReference type="EnsemblMetazoa" id="XP_019857745.1"/>
    </source>
</evidence>
<feature type="transmembrane region" description="Helical" evidence="9">
    <location>
        <begin position="372"/>
        <end position="399"/>
    </location>
</feature>
<keyword evidence="7" id="KW-0675">Receptor</keyword>
<dbReference type="Pfam" id="PF00001">
    <property type="entry name" value="7tm_1"/>
    <property type="match status" value="2"/>
</dbReference>
<keyword evidence="6 9" id="KW-0472">Membrane</keyword>
<dbReference type="PANTHER" id="PTHR24228">
    <property type="entry name" value="B2 BRADYKININ RECEPTOR/ANGIOTENSIN II RECEPTOR"/>
    <property type="match status" value="1"/>
</dbReference>
<feature type="transmembrane region" description="Helical" evidence="9">
    <location>
        <begin position="276"/>
        <end position="294"/>
    </location>
</feature>
<dbReference type="Gene3D" id="1.20.1070.10">
    <property type="entry name" value="Rhodopsin 7-helix transmembrane proteins"/>
    <property type="match status" value="2"/>
</dbReference>
<dbReference type="GO" id="GO:0005886">
    <property type="term" value="C:plasma membrane"/>
    <property type="evidence" value="ECO:0007669"/>
    <property type="project" value="UniProtKB-SubCell"/>
</dbReference>
<reference evidence="12" key="1">
    <citation type="journal article" date="2010" name="Nature">
        <title>The Amphimedon queenslandica genome and the evolution of animal complexity.</title>
        <authorList>
            <person name="Srivastava M."/>
            <person name="Simakov O."/>
            <person name="Chapman J."/>
            <person name="Fahey B."/>
            <person name="Gauthier M.E."/>
            <person name="Mitros T."/>
            <person name="Richards G.S."/>
            <person name="Conaco C."/>
            <person name="Dacre M."/>
            <person name="Hellsten U."/>
            <person name="Larroux C."/>
            <person name="Putnam N.H."/>
            <person name="Stanke M."/>
            <person name="Adamska M."/>
            <person name="Darling A."/>
            <person name="Degnan S.M."/>
            <person name="Oakley T.H."/>
            <person name="Plachetzki D.C."/>
            <person name="Zhai Y."/>
            <person name="Adamski M."/>
            <person name="Calcino A."/>
            <person name="Cummins S.F."/>
            <person name="Goodstein D.M."/>
            <person name="Harris C."/>
            <person name="Jackson D.J."/>
            <person name="Leys S.P."/>
            <person name="Shu S."/>
            <person name="Woodcroft B.J."/>
            <person name="Vervoort M."/>
            <person name="Kosik K.S."/>
            <person name="Manning G."/>
            <person name="Degnan B.M."/>
            <person name="Rokhsar D.S."/>
        </authorList>
    </citation>
    <scope>NUCLEOTIDE SEQUENCE [LARGE SCALE GENOMIC DNA]</scope>
</reference>
<dbReference type="SUPFAM" id="SSF81321">
    <property type="entry name" value="Family A G protein-coupled receptor-like"/>
    <property type="match status" value="2"/>
</dbReference>
<dbReference type="Proteomes" id="UP000007879">
    <property type="component" value="Unassembled WGS sequence"/>
</dbReference>
<keyword evidence="4 9" id="KW-1133">Transmembrane helix</keyword>
<keyword evidence="3 9" id="KW-0812">Transmembrane</keyword>
<evidence type="ECO:0000259" key="10">
    <source>
        <dbReference type="PROSITE" id="PS50262"/>
    </source>
</evidence>
<dbReference type="InterPro" id="IPR000276">
    <property type="entry name" value="GPCR_Rhodpsn"/>
</dbReference>
<accession>A0AAN0JLQ0</accession>
<feature type="transmembrane region" description="Helical" evidence="9">
    <location>
        <begin position="233"/>
        <end position="256"/>
    </location>
</feature>
<dbReference type="KEGG" id="aqu:109586019"/>
<dbReference type="AlphaFoldDB" id="A0AAN0JLQ0"/>
<evidence type="ECO:0000256" key="6">
    <source>
        <dbReference type="ARBA" id="ARBA00023136"/>
    </source>
</evidence>
<comment type="subcellular location">
    <subcellularLocation>
        <location evidence="1">Cell membrane</location>
        <topology evidence="1">Multi-pass membrane protein</topology>
    </subcellularLocation>
</comment>
<proteinExistence type="predicted"/>
<feature type="transmembrane region" description="Helical" evidence="9">
    <location>
        <begin position="405"/>
        <end position="423"/>
    </location>
</feature>
<evidence type="ECO:0000313" key="12">
    <source>
        <dbReference type="Proteomes" id="UP000007879"/>
    </source>
</evidence>
<feature type="transmembrane region" description="Helical" evidence="9">
    <location>
        <begin position="51"/>
        <end position="75"/>
    </location>
</feature>
<evidence type="ECO:0000256" key="9">
    <source>
        <dbReference type="SAM" id="Phobius"/>
    </source>
</evidence>
<dbReference type="RefSeq" id="XP_019857745.1">
    <property type="nucleotide sequence ID" value="XM_020002186.1"/>
</dbReference>
<dbReference type="GO" id="GO:0004930">
    <property type="term" value="F:G protein-coupled receptor activity"/>
    <property type="evidence" value="ECO:0007669"/>
    <property type="project" value="UniProtKB-KW"/>
</dbReference>
<evidence type="ECO:0000256" key="8">
    <source>
        <dbReference type="ARBA" id="ARBA00023224"/>
    </source>
</evidence>
<evidence type="ECO:0000256" key="7">
    <source>
        <dbReference type="ARBA" id="ARBA00023170"/>
    </source>
</evidence>
<evidence type="ECO:0000256" key="5">
    <source>
        <dbReference type="ARBA" id="ARBA00023040"/>
    </source>
</evidence>
<organism evidence="11 12">
    <name type="scientific">Amphimedon queenslandica</name>
    <name type="common">Sponge</name>
    <dbReference type="NCBI Taxonomy" id="400682"/>
    <lineage>
        <taxon>Eukaryota</taxon>
        <taxon>Metazoa</taxon>
        <taxon>Porifera</taxon>
        <taxon>Demospongiae</taxon>
        <taxon>Heteroscleromorpha</taxon>
        <taxon>Haplosclerida</taxon>
        <taxon>Niphatidae</taxon>
        <taxon>Amphimedon</taxon>
    </lineage>
</organism>
<keyword evidence="8" id="KW-0807">Transducer</keyword>
<protein>
    <recommendedName>
        <fullName evidence="10">G-protein coupled receptors family 1 profile domain-containing protein</fullName>
    </recommendedName>
</protein>
<evidence type="ECO:0000256" key="2">
    <source>
        <dbReference type="ARBA" id="ARBA00022475"/>
    </source>
</evidence>
<dbReference type="PRINTS" id="PR00237">
    <property type="entry name" value="GPCRRHODOPSN"/>
</dbReference>